<dbReference type="Proteomes" id="UP000236291">
    <property type="component" value="Unassembled WGS sequence"/>
</dbReference>
<feature type="non-terminal residue" evidence="2">
    <location>
        <position position="83"/>
    </location>
</feature>
<accession>A0A2K3K7Y6</accession>
<evidence type="ECO:0000256" key="1">
    <source>
        <dbReference type="SAM" id="MobiDB-lite"/>
    </source>
</evidence>
<organism evidence="2 3">
    <name type="scientific">Trifolium pratense</name>
    <name type="common">Red clover</name>
    <dbReference type="NCBI Taxonomy" id="57577"/>
    <lineage>
        <taxon>Eukaryota</taxon>
        <taxon>Viridiplantae</taxon>
        <taxon>Streptophyta</taxon>
        <taxon>Embryophyta</taxon>
        <taxon>Tracheophyta</taxon>
        <taxon>Spermatophyta</taxon>
        <taxon>Magnoliopsida</taxon>
        <taxon>eudicotyledons</taxon>
        <taxon>Gunneridae</taxon>
        <taxon>Pentapetalae</taxon>
        <taxon>rosids</taxon>
        <taxon>fabids</taxon>
        <taxon>Fabales</taxon>
        <taxon>Fabaceae</taxon>
        <taxon>Papilionoideae</taxon>
        <taxon>50 kb inversion clade</taxon>
        <taxon>NPAAA clade</taxon>
        <taxon>Hologalegina</taxon>
        <taxon>IRL clade</taxon>
        <taxon>Trifolieae</taxon>
        <taxon>Trifolium</taxon>
    </lineage>
</organism>
<dbReference type="EMBL" id="ASHM01147288">
    <property type="protein sequence ID" value="PNX62373.1"/>
    <property type="molecule type" value="Genomic_DNA"/>
</dbReference>
<gene>
    <name evidence="2" type="ORF">L195_g061114</name>
</gene>
<reference evidence="2 3" key="2">
    <citation type="journal article" date="2017" name="Front. Plant Sci.">
        <title>Gene Classification and Mining of Molecular Markers Useful in Red Clover (Trifolium pratense) Breeding.</title>
        <authorList>
            <person name="Istvanek J."/>
            <person name="Dluhosova J."/>
            <person name="Dluhos P."/>
            <person name="Patkova L."/>
            <person name="Nedelnik J."/>
            <person name="Repkova J."/>
        </authorList>
    </citation>
    <scope>NUCLEOTIDE SEQUENCE [LARGE SCALE GENOMIC DNA]</scope>
    <source>
        <strain evidence="3">cv. Tatra</strain>
        <tissue evidence="2">Young leaves</tissue>
    </source>
</reference>
<evidence type="ECO:0000313" key="3">
    <source>
        <dbReference type="Proteomes" id="UP000236291"/>
    </source>
</evidence>
<evidence type="ECO:0000313" key="2">
    <source>
        <dbReference type="EMBL" id="PNX62373.1"/>
    </source>
</evidence>
<feature type="region of interest" description="Disordered" evidence="1">
    <location>
        <begin position="1"/>
        <end position="48"/>
    </location>
</feature>
<reference evidence="2 3" key="1">
    <citation type="journal article" date="2014" name="Am. J. Bot.">
        <title>Genome assembly and annotation for red clover (Trifolium pratense; Fabaceae).</title>
        <authorList>
            <person name="Istvanek J."/>
            <person name="Jaros M."/>
            <person name="Krenek A."/>
            <person name="Repkova J."/>
        </authorList>
    </citation>
    <scope>NUCLEOTIDE SEQUENCE [LARGE SCALE GENOMIC DNA]</scope>
    <source>
        <strain evidence="3">cv. Tatra</strain>
        <tissue evidence="2">Young leaves</tissue>
    </source>
</reference>
<sequence>TNPLQGPSTRGPPSGFGPRHTSPLLRPAQPQAYLTGGEGSSTHASQLWYPDSGATHHVTNNSDNLLDSVSLSGSDQVLLGNGQ</sequence>
<comment type="caution">
    <text evidence="2">The sequence shown here is derived from an EMBL/GenBank/DDBJ whole genome shotgun (WGS) entry which is preliminary data.</text>
</comment>
<name>A0A2K3K7Y6_TRIPR</name>
<protein>
    <recommendedName>
        <fullName evidence="4">Retrovirus-related pol polyprotein from transposon TNT 1-94</fullName>
    </recommendedName>
</protein>
<evidence type="ECO:0008006" key="4">
    <source>
        <dbReference type="Google" id="ProtNLM"/>
    </source>
</evidence>
<dbReference type="AlphaFoldDB" id="A0A2K3K7Y6"/>
<feature type="non-terminal residue" evidence="2">
    <location>
        <position position="1"/>
    </location>
</feature>
<proteinExistence type="predicted"/>